<evidence type="ECO:0000259" key="1">
    <source>
        <dbReference type="Pfam" id="PF16011"/>
    </source>
</evidence>
<proteinExistence type="predicted"/>
<evidence type="ECO:0000313" key="3">
    <source>
        <dbReference type="Proteomes" id="UP000029525"/>
    </source>
</evidence>
<accession>A0A096AEP6</accession>
<reference evidence="2 3" key="1">
    <citation type="submission" date="2014-07" db="EMBL/GenBank/DDBJ databases">
        <authorList>
            <person name="McCorrison J."/>
            <person name="Sanka R."/>
            <person name="Torralba M."/>
            <person name="Gillis M."/>
            <person name="Haft D.H."/>
            <person name="Methe B."/>
            <person name="Sutton G."/>
            <person name="Nelson K.E."/>
        </authorList>
    </citation>
    <scope>NUCLEOTIDE SEQUENCE [LARGE SCALE GENOMIC DNA]</scope>
    <source>
        <strain evidence="2 3">DNF00320</strain>
    </source>
</reference>
<dbReference type="GO" id="GO:0030246">
    <property type="term" value="F:carbohydrate binding"/>
    <property type="evidence" value="ECO:0007669"/>
    <property type="project" value="InterPro"/>
</dbReference>
<dbReference type="Pfam" id="PF16011">
    <property type="entry name" value="CBM9_2"/>
    <property type="match status" value="1"/>
</dbReference>
<dbReference type="InterPro" id="IPR010502">
    <property type="entry name" value="Carb-bd_dom_fam9"/>
</dbReference>
<dbReference type="GO" id="GO:0016052">
    <property type="term" value="P:carbohydrate catabolic process"/>
    <property type="evidence" value="ECO:0007669"/>
    <property type="project" value="InterPro"/>
</dbReference>
<gene>
    <name evidence="2" type="ORF">HMPREF0647_04265</name>
</gene>
<name>A0A096AEP6_9BACT</name>
<dbReference type="AlphaFoldDB" id="A0A096AEP6"/>
<dbReference type="OrthoDB" id="9801646at2"/>
<comment type="caution">
    <text evidence="2">The sequence shown here is derived from an EMBL/GenBank/DDBJ whole genome shotgun (WGS) entry which is preliminary data.</text>
</comment>
<dbReference type="EMBL" id="JRNQ01000021">
    <property type="protein sequence ID" value="KGF45011.1"/>
    <property type="molecule type" value="Genomic_DNA"/>
</dbReference>
<dbReference type="Proteomes" id="UP000029525">
    <property type="component" value="Unassembled WGS sequence"/>
</dbReference>
<sequence>MANTLQIKKLQHAEGKAVTIPYLFKDENIEYQAISVGNWSDTFPYHPTVVFALAHDGKNIYIHYKVEENCVRGVEDADLGHVWEDSCCEFFMMPDEDGGYYNLEVNCIGSVLLCNGKGRESRQQASASKLARIDRWASLGTRALGLLRGDTSWELALVVPVSSFFNHKITELSGLTMKANFYKCGDKTDQPHFLSWQKVDLPKPDFHRPEFFGTIIFE</sequence>
<dbReference type="Gene3D" id="2.60.40.1190">
    <property type="match status" value="1"/>
</dbReference>
<feature type="domain" description="Carbohydrate-binding" evidence="1">
    <location>
        <begin position="20"/>
        <end position="217"/>
    </location>
</feature>
<evidence type="ECO:0000313" key="2">
    <source>
        <dbReference type="EMBL" id="KGF45011.1"/>
    </source>
</evidence>
<protein>
    <recommendedName>
        <fullName evidence="1">Carbohydrate-binding domain-containing protein</fullName>
    </recommendedName>
</protein>
<dbReference type="SUPFAM" id="SSF49344">
    <property type="entry name" value="CBD9-like"/>
    <property type="match status" value="1"/>
</dbReference>
<dbReference type="RefSeq" id="WP_036866562.1">
    <property type="nucleotide sequence ID" value="NZ_JRNQ01000021.1"/>
</dbReference>
<dbReference type="GO" id="GO:0004553">
    <property type="term" value="F:hydrolase activity, hydrolyzing O-glycosyl compounds"/>
    <property type="evidence" value="ECO:0007669"/>
    <property type="project" value="InterPro"/>
</dbReference>
<dbReference type="CDD" id="cd09620">
    <property type="entry name" value="CBM9_like_3"/>
    <property type="match status" value="1"/>
</dbReference>
<organism evidence="2 3">
    <name type="scientific">Prevotella bivia DNF00320</name>
    <dbReference type="NCBI Taxonomy" id="1401068"/>
    <lineage>
        <taxon>Bacteria</taxon>
        <taxon>Pseudomonadati</taxon>
        <taxon>Bacteroidota</taxon>
        <taxon>Bacteroidia</taxon>
        <taxon>Bacteroidales</taxon>
        <taxon>Prevotellaceae</taxon>
        <taxon>Prevotella</taxon>
    </lineage>
</organism>